<dbReference type="Proteomes" id="UP000095287">
    <property type="component" value="Unplaced"/>
</dbReference>
<dbReference type="WBParaSite" id="L893_g1857.t2">
    <property type="protein sequence ID" value="L893_g1857.t2"/>
    <property type="gene ID" value="L893_g1857"/>
</dbReference>
<evidence type="ECO:0000313" key="2">
    <source>
        <dbReference type="Proteomes" id="UP000095287"/>
    </source>
</evidence>
<proteinExistence type="predicted"/>
<dbReference type="AlphaFoldDB" id="A0A1I7YQW3"/>
<feature type="region of interest" description="Disordered" evidence="1">
    <location>
        <begin position="36"/>
        <end position="65"/>
    </location>
</feature>
<evidence type="ECO:0000313" key="3">
    <source>
        <dbReference type="WBParaSite" id="L893_g1857.t2"/>
    </source>
</evidence>
<organism evidence="2 3">
    <name type="scientific">Steinernema glaseri</name>
    <dbReference type="NCBI Taxonomy" id="37863"/>
    <lineage>
        <taxon>Eukaryota</taxon>
        <taxon>Metazoa</taxon>
        <taxon>Ecdysozoa</taxon>
        <taxon>Nematoda</taxon>
        <taxon>Chromadorea</taxon>
        <taxon>Rhabditida</taxon>
        <taxon>Tylenchina</taxon>
        <taxon>Panagrolaimomorpha</taxon>
        <taxon>Strongyloidoidea</taxon>
        <taxon>Steinernematidae</taxon>
        <taxon>Steinernema</taxon>
    </lineage>
</organism>
<feature type="compositionally biased region" description="Basic and acidic residues" evidence="1">
    <location>
        <begin position="43"/>
        <end position="62"/>
    </location>
</feature>
<evidence type="ECO:0000256" key="1">
    <source>
        <dbReference type="SAM" id="MobiDB-lite"/>
    </source>
</evidence>
<protein>
    <submittedName>
        <fullName evidence="3">Uncharacterized protein</fullName>
    </submittedName>
</protein>
<keyword evidence="2" id="KW-1185">Reference proteome</keyword>
<name>A0A1I7YQW3_9BILA</name>
<accession>A0A1I7YQW3</accession>
<sequence>MTFPLASVDLWCVESYSINDYDRMTIPIYRTKLAKKTTSGQEDPLRDQKESLREFDERRRPATEMPHLRIRNKRSALLIGESQDVLCLQSLAGKRLCKDIKDTL</sequence>
<reference evidence="3" key="1">
    <citation type="submission" date="2016-11" db="UniProtKB">
        <authorList>
            <consortium name="WormBaseParasite"/>
        </authorList>
    </citation>
    <scope>IDENTIFICATION</scope>
</reference>